<reference evidence="1" key="2">
    <citation type="submission" date="2020-08" db="EMBL/GenBank/DDBJ databases">
        <title>Plant Genome Project.</title>
        <authorList>
            <person name="Zhang R.-G."/>
        </authorList>
    </citation>
    <scope>NUCLEOTIDE SEQUENCE</scope>
    <source>
        <strain evidence="1">Huo1</strain>
        <tissue evidence="1">Leaf</tissue>
    </source>
</reference>
<evidence type="ECO:0000313" key="2">
    <source>
        <dbReference type="Proteomes" id="UP000298416"/>
    </source>
</evidence>
<gene>
    <name evidence="1" type="ORF">SASPL_122667</name>
</gene>
<accession>A0A8X8XPQ7</accession>
<organism evidence="1">
    <name type="scientific">Salvia splendens</name>
    <name type="common">Scarlet sage</name>
    <dbReference type="NCBI Taxonomy" id="180675"/>
    <lineage>
        <taxon>Eukaryota</taxon>
        <taxon>Viridiplantae</taxon>
        <taxon>Streptophyta</taxon>
        <taxon>Embryophyta</taxon>
        <taxon>Tracheophyta</taxon>
        <taxon>Spermatophyta</taxon>
        <taxon>Magnoliopsida</taxon>
        <taxon>eudicotyledons</taxon>
        <taxon>Gunneridae</taxon>
        <taxon>Pentapetalae</taxon>
        <taxon>asterids</taxon>
        <taxon>lamiids</taxon>
        <taxon>Lamiales</taxon>
        <taxon>Lamiaceae</taxon>
        <taxon>Nepetoideae</taxon>
        <taxon>Mentheae</taxon>
        <taxon>Salviinae</taxon>
        <taxon>Salvia</taxon>
        <taxon>Salvia subgen. Calosphace</taxon>
        <taxon>core Calosphace</taxon>
    </lineage>
</organism>
<name>A0A8X8XPQ7_SALSN</name>
<proteinExistence type="predicted"/>
<evidence type="ECO:0000313" key="1">
    <source>
        <dbReference type="EMBL" id="KAG6415261.1"/>
    </source>
</evidence>
<comment type="caution">
    <text evidence="1">The sequence shown here is derived from an EMBL/GenBank/DDBJ whole genome shotgun (WGS) entry which is preliminary data.</text>
</comment>
<sequence>MVSISKFKTVNGKLAKKVMDTKHSGQQGIDSKANLAASLSLMKMLIQNERFVSIREKLENNSKNIKSYVAHLKELAASRVDSTTSSSGNLLSLKMNHPPSKLSGLVQGSEDDADNSKEVVCSRTTKIPLIERIPSYTTWIFLDRYSSFP</sequence>
<dbReference type="EMBL" id="PNBA02000008">
    <property type="protein sequence ID" value="KAG6415261.1"/>
    <property type="molecule type" value="Genomic_DNA"/>
</dbReference>
<reference evidence="1" key="1">
    <citation type="submission" date="2018-01" db="EMBL/GenBank/DDBJ databases">
        <authorList>
            <person name="Mao J.F."/>
        </authorList>
    </citation>
    <scope>NUCLEOTIDE SEQUENCE</scope>
    <source>
        <strain evidence="1">Huo1</strain>
        <tissue evidence="1">Leaf</tissue>
    </source>
</reference>
<dbReference type="Proteomes" id="UP000298416">
    <property type="component" value="Unassembled WGS sequence"/>
</dbReference>
<dbReference type="AlphaFoldDB" id="A0A8X8XPQ7"/>
<keyword evidence="2" id="KW-1185">Reference proteome</keyword>
<protein>
    <submittedName>
        <fullName evidence="1">Uncharacterized protein</fullName>
    </submittedName>
</protein>